<dbReference type="Gene3D" id="3.30.40.10">
    <property type="entry name" value="Zinc/RING finger domain, C3HC4 (zinc finger)"/>
    <property type="match status" value="1"/>
</dbReference>
<keyword evidence="3" id="KW-0963">Cytoplasm</keyword>
<proteinExistence type="inferred from homology"/>
<dbReference type="InterPro" id="IPR001806">
    <property type="entry name" value="Small_GTPase"/>
</dbReference>
<comment type="catalytic activity">
    <reaction evidence="8 9">
        <text>L-arginyl-[protein] + NAD(+) = N(omega)-(ADP-D-ribosyl)-L-arginyl-[protein] + nicotinamide + H(+)</text>
        <dbReference type="Rhea" id="RHEA:19149"/>
        <dbReference type="Rhea" id="RHEA-COMP:10532"/>
        <dbReference type="Rhea" id="RHEA-COMP:15087"/>
        <dbReference type="ChEBI" id="CHEBI:15378"/>
        <dbReference type="ChEBI" id="CHEBI:17154"/>
        <dbReference type="ChEBI" id="CHEBI:29965"/>
        <dbReference type="ChEBI" id="CHEBI:57540"/>
        <dbReference type="ChEBI" id="CHEBI:142554"/>
        <dbReference type="EC" id="2.4.2.31"/>
    </reaction>
</comment>
<dbReference type="Proteomes" id="UP000663852">
    <property type="component" value="Unassembled WGS sequence"/>
</dbReference>
<dbReference type="SMART" id="SM00504">
    <property type="entry name" value="Ubox"/>
    <property type="match status" value="1"/>
</dbReference>
<dbReference type="Gene3D" id="3.40.50.300">
    <property type="entry name" value="P-loop containing nucleotide triphosphate hydrolases"/>
    <property type="match status" value="1"/>
</dbReference>
<dbReference type="Pfam" id="PF01129">
    <property type="entry name" value="ART"/>
    <property type="match status" value="1"/>
</dbReference>
<feature type="domain" description="U-box" evidence="11">
    <location>
        <begin position="471"/>
        <end position="516"/>
    </location>
</feature>
<dbReference type="GO" id="GO:0016567">
    <property type="term" value="P:protein ubiquitination"/>
    <property type="evidence" value="ECO:0007669"/>
    <property type="project" value="InterPro"/>
</dbReference>
<dbReference type="AlphaFoldDB" id="A0A815MK34"/>
<organism evidence="12 13">
    <name type="scientific">Adineta ricciae</name>
    <name type="common">Rotifer</name>
    <dbReference type="NCBI Taxonomy" id="249248"/>
    <lineage>
        <taxon>Eukaryota</taxon>
        <taxon>Metazoa</taxon>
        <taxon>Spiralia</taxon>
        <taxon>Gnathifera</taxon>
        <taxon>Rotifera</taxon>
        <taxon>Eurotatoria</taxon>
        <taxon>Bdelloidea</taxon>
        <taxon>Adinetida</taxon>
        <taxon>Adinetidae</taxon>
        <taxon>Adineta</taxon>
    </lineage>
</organism>
<evidence type="ECO:0000256" key="7">
    <source>
        <dbReference type="ARBA" id="ARBA00022737"/>
    </source>
</evidence>
<dbReference type="SUPFAM" id="SSF56399">
    <property type="entry name" value="ADP-ribosylation"/>
    <property type="match status" value="1"/>
</dbReference>
<evidence type="ECO:0000256" key="8">
    <source>
        <dbReference type="ARBA" id="ARBA00047597"/>
    </source>
</evidence>
<dbReference type="InterPro" id="IPR000768">
    <property type="entry name" value="ART"/>
</dbReference>
<comment type="similarity">
    <text evidence="2 9">Belongs to the Arg-specific ADP-ribosyltransferase family.</text>
</comment>
<dbReference type="PROSITE" id="PS51698">
    <property type="entry name" value="U_BOX"/>
    <property type="match status" value="1"/>
</dbReference>
<keyword evidence="7" id="KW-0677">Repeat</keyword>
<dbReference type="GO" id="GO:0106274">
    <property type="term" value="F:NAD+-protein-arginine ADP-ribosyltransferase activity"/>
    <property type="evidence" value="ECO:0007669"/>
    <property type="project" value="UniProtKB-EC"/>
</dbReference>
<evidence type="ECO:0000256" key="5">
    <source>
        <dbReference type="ARBA" id="ARBA00022679"/>
    </source>
</evidence>
<dbReference type="SUPFAM" id="SSF57850">
    <property type="entry name" value="RING/U-box"/>
    <property type="match status" value="1"/>
</dbReference>
<dbReference type="InterPro" id="IPR003613">
    <property type="entry name" value="Ubox_domain"/>
</dbReference>
<dbReference type="Gene3D" id="3.80.10.10">
    <property type="entry name" value="Ribonuclease Inhibitor"/>
    <property type="match status" value="1"/>
</dbReference>
<evidence type="ECO:0000256" key="6">
    <source>
        <dbReference type="ARBA" id="ARBA00022695"/>
    </source>
</evidence>
<dbReference type="SUPFAM" id="SSF52047">
    <property type="entry name" value="RNI-like"/>
    <property type="match status" value="1"/>
</dbReference>
<dbReference type="InterPro" id="IPR027417">
    <property type="entry name" value="P-loop_NTPase"/>
</dbReference>
<dbReference type="GO" id="GO:0003924">
    <property type="term" value="F:GTPase activity"/>
    <property type="evidence" value="ECO:0007669"/>
    <property type="project" value="InterPro"/>
</dbReference>
<evidence type="ECO:0000256" key="4">
    <source>
        <dbReference type="ARBA" id="ARBA00022676"/>
    </source>
</evidence>
<sequence length="742" mass="83803">MSFSFEINPRLLTDLPPPLPSHQTLHSIYDYQQHPLLPLEQACQPLHDILGTELQLYMTIANLNCQQPKHGLTQDESASIYLYTMEWNEPHHSLHVLLNQALSSLDPNQLQPWLNYLKLFYTALFKLPYAEYDTLWHGVAKDVGEEFREGDEVTWWSLTSMTSSFDALQSPMYLGREEVQTVFSIETKYGKSIREHSHVQNDDEIVLLPGVTVKVVGSSKGEDGIQIVQLCEVGLPDDFIVDDTIPVADGYRNPELGKIIQASPTRGKLTLDSMNLNDQDMEIVVKLGLIEKRCMILSLRDNLITSVGASILSEAFLGNTAFKSLILDGNRILDVGVQSLAKGLSDENIYFRTLYLNSVGMSDAGCEYLAEAIRINHCIIYLFLNNNEITDRGVRVLLESIRSGQCGLTMLTLSGNNLITDDSVDVICSAISTNITFHQLHLCHCSLTPAEVVKSLSSTIRSSDERSKEMQTPRDFLCPISLAVMEMPVILIEDGRSYEKRQIERWLSTNNTSPMTEFREKQEKAQHCELLSRELVIKPGGLPEEFQDKKHPRLRIKICTLGDRSVGPDMIALHLDGLFQERYAVSITVVDLPGNMRYNNVWTDQYRCHGAIFVCDVSQPETLKDVIDGWYPKFKQHRSTGCQSVLLCHKIDLSEDPEDQIFKDAEQFAMENDISLFHTSAVTEKNIQAMFNQLVLCILASRSLLDQLKNNGSNTITDGQNRRESVQLRPPVRKPKKETGCC</sequence>
<feature type="region of interest" description="Disordered" evidence="10">
    <location>
        <begin position="712"/>
        <end position="742"/>
    </location>
</feature>
<evidence type="ECO:0000259" key="11">
    <source>
        <dbReference type="PROSITE" id="PS51698"/>
    </source>
</evidence>
<dbReference type="OrthoDB" id="120976at2759"/>
<dbReference type="Pfam" id="PF00071">
    <property type="entry name" value="Ras"/>
    <property type="match status" value="1"/>
</dbReference>
<dbReference type="InterPro" id="IPR032675">
    <property type="entry name" value="LRR_dom_sf"/>
</dbReference>
<dbReference type="PROSITE" id="PS51419">
    <property type="entry name" value="RAB"/>
    <property type="match status" value="1"/>
</dbReference>
<dbReference type="Pfam" id="PF04564">
    <property type="entry name" value="U-box"/>
    <property type="match status" value="1"/>
</dbReference>
<keyword evidence="4 9" id="KW-0328">Glycosyltransferase</keyword>
<protein>
    <recommendedName>
        <fullName evidence="9">NAD(P)(+)--arginine ADP-ribosyltransferase</fullName>
        <ecNumber evidence="9">2.4.2.31</ecNumber>
    </recommendedName>
    <alternativeName>
        <fullName evidence="9">Mono(ADP-ribosyl)transferase</fullName>
    </alternativeName>
</protein>
<dbReference type="CDD" id="cd16655">
    <property type="entry name" value="RING-Ubox_WDSUB1-like"/>
    <property type="match status" value="1"/>
</dbReference>
<dbReference type="Gene3D" id="3.90.176.10">
    <property type="entry name" value="Toxin ADP-ribosyltransferase, Chain A, domain 1"/>
    <property type="match status" value="1"/>
</dbReference>
<keyword evidence="9" id="KW-0520">NAD</keyword>
<evidence type="ECO:0000256" key="3">
    <source>
        <dbReference type="ARBA" id="ARBA00022490"/>
    </source>
</evidence>
<dbReference type="GO" id="GO:0004842">
    <property type="term" value="F:ubiquitin-protein transferase activity"/>
    <property type="evidence" value="ECO:0007669"/>
    <property type="project" value="InterPro"/>
</dbReference>
<dbReference type="SMART" id="SM00368">
    <property type="entry name" value="LRR_RI"/>
    <property type="match status" value="5"/>
</dbReference>
<keyword evidence="5 9" id="KW-0808">Transferase</keyword>
<gene>
    <name evidence="12" type="ORF">EDS130_LOCUS37715</name>
</gene>
<dbReference type="GO" id="GO:0005829">
    <property type="term" value="C:cytosol"/>
    <property type="evidence" value="ECO:0007669"/>
    <property type="project" value="UniProtKB-SubCell"/>
</dbReference>
<dbReference type="PANTHER" id="PTHR45690:SF19">
    <property type="entry name" value="NACHT, LRR AND PYD DOMAINS-CONTAINING PROTEIN 3"/>
    <property type="match status" value="1"/>
</dbReference>
<dbReference type="EC" id="2.4.2.31" evidence="9"/>
<keyword evidence="9" id="KW-0521">NADP</keyword>
<evidence type="ECO:0000256" key="9">
    <source>
        <dbReference type="RuleBase" id="RU361228"/>
    </source>
</evidence>
<reference evidence="12" key="1">
    <citation type="submission" date="2021-02" db="EMBL/GenBank/DDBJ databases">
        <authorList>
            <person name="Nowell W R."/>
        </authorList>
    </citation>
    <scope>NUCLEOTIDE SEQUENCE</scope>
</reference>
<dbReference type="InterPro" id="IPR013083">
    <property type="entry name" value="Znf_RING/FYVE/PHD"/>
</dbReference>
<dbReference type="GO" id="GO:0016779">
    <property type="term" value="F:nucleotidyltransferase activity"/>
    <property type="evidence" value="ECO:0007669"/>
    <property type="project" value="UniProtKB-KW"/>
</dbReference>
<dbReference type="PANTHER" id="PTHR45690">
    <property type="entry name" value="NACHT, LRR AND PYD DOMAINS-CONTAINING PROTEIN 12"/>
    <property type="match status" value="1"/>
</dbReference>
<accession>A0A815MK34</accession>
<dbReference type="SUPFAM" id="SSF52540">
    <property type="entry name" value="P-loop containing nucleoside triphosphate hydrolases"/>
    <property type="match status" value="1"/>
</dbReference>
<evidence type="ECO:0000256" key="10">
    <source>
        <dbReference type="SAM" id="MobiDB-lite"/>
    </source>
</evidence>
<evidence type="ECO:0000256" key="1">
    <source>
        <dbReference type="ARBA" id="ARBA00004496"/>
    </source>
</evidence>
<dbReference type="SMART" id="SM00175">
    <property type="entry name" value="RAB"/>
    <property type="match status" value="1"/>
</dbReference>
<evidence type="ECO:0000313" key="13">
    <source>
        <dbReference type="Proteomes" id="UP000663852"/>
    </source>
</evidence>
<dbReference type="GO" id="GO:0005525">
    <property type="term" value="F:GTP binding"/>
    <property type="evidence" value="ECO:0007669"/>
    <property type="project" value="InterPro"/>
</dbReference>
<evidence type="ECO:0000256" key="2">
    <source>
        <dbReference type="ARBA" id="ARBA00009558"/>
    </source>
</evidence>
<name>A0A815MK34_ADIRI</name>
<dbReference type="InterPro" id="IPR050637">
    <property type="entry name" value="NLRP_innate_immun_reg"/>
</dbReference>
<comment type="subcellular location">
    <subcellularLocation>
        <location evidence="1">Cytoplasm</location>
    </subcellularLocation>
</comment>
<keyword evidence="6" id="KW-0548">Nucleotidyltransferase</keyword>
<dbReference type="EMBL" id="CAJNOJ010000377">
    <property type="protein sequence ID" value="CAF1424036.1"/>
    <property type="molecule type" value="Genomic_DNA"/>
</dbReference>
<evidence type="ECO:0000313" key="12">
    <source>
        <dbReference type="EMBL" id="CAF1424036.1"/>
    </source>
</evidence>
<comment type="caution">
    <text evidence="12">The sequence shown here is derived from an EMBL/GenBank/DDBJ whole genome shotgun (WGS) entry which is preliminary data.</text>
</comment>